<protein>
    <submittedName>
        <fullName evidence="2">Uncharacterized protein</fullName>
    </submittedName>
</protein>
<feature type="region of interest" description="Disordered" evidence="1">
    <location>
        <begin position="422"/>
        <end position="447"/>
    </location>
</feature>
<name>A0A8H5LWK9_9AGAR</name>
<organism evidence="2 3">
    <name type="scientific">Tricholomella constricta</name>
    <dbReference type="NCBI Taxonomy" id="117010"/>
    <lineage>
        <taxon>Eukaryota</taxon>
        <taxon>Fungi</taxon>
        <taxon>Dikarya</taxon>
        <taxon>Basidiomycota</taxon>
        <taxon>Agaricomycotina</taxon>
        <taxon>Agaricomycetes</taxon>
        <taxon>Agaricomycetidae</taxon>
        <taxon>Agaricales</taxon>
        <taxon>Tricholomatineae</taxon>
        <taxon>Lyophyllaceae</taxon>
        <taxon>Tricholomella</taxon>
    </lineage>
</organism>
<dbReference type="Proteomes" id="UP000565441">
    <property type="component" value="Unassembled WGS sequence"/>
</dbReference>
<feature type="region of interest" description="Disordered" evidence="1">
    <location>
        <begin position="297"/>
        <end position="335"/>
    </location>
</feature>
<comment type="caution">
    <text evidence="2">The sequence shown here is derived from an EMBL/GenBank/DDBJ whole genome shotgun (WGS) entry which is preliminary data.</text>
</comment>
<feature type="region of interest" description="Disordered" evidence="1">
    <location>
        <begin position="80"/>
        <end position="122"/>
    </location>
</feature>
<dbReference type="OrthoDB" id="5531344at2759"/>
<evidence type="ECO:0000313" key="3">
    <source>
        <dbReference type="Proteomes" id="UP000565441"/>
    </source>
</evidence>
<feature type="compositionally biased region" description="Polar residues" evidence="1">
    <location>
        <begin position="84"/>
        <end position="101"/>
    </location>
</feature>
<reference evidence="2 3" key="1">
    <citation type="journal article" date="2020" name="ISME J.">
        <title>Uncovering the hidden diversity of litter-decomposition mechanisms in mushroom-forming fungi.</title>
        <authorList>
            <person name="Floudas D."/>
            <person name="Bentzer J."/>
            <person name="Ahren D."/>
            <person name="Johansson T."/>
            <person name="Persson P."/>
            <person name="Tunlid A."/>
        </authorList>
    </citation>
    <scope>NUCLEOTIDE SEQUENCE [LARGE SCALE GENOMIC DNA]</scope>
    <source>
        <strain evidence="2 3">CBS 661.87</strain>
    </source>
</reference>
<evidence type="ECO:0000313" key="2">
    <source>
        <dbReference type="EMBL" id="KAF5372039.1"/>
    </source>
</evidence>
<feature type="region of interest" description="Disordered" evidence="1">
    <location>
        <begin position="1"/>
        <end position="41"/>
    </location>
</feature>
<feature type="compositionally biased region" description="Basic and acidic residues" evidence="1">
    <location>
        <begin position="299"/>
        <end position="329"/>
    </location>
</feature>
<dbReference type="EMBL" id="JAACJP010000044">
    <property type="protein sequence ID" value="KAF5372039.1"/>
    <property type="molecule type" value="Genomic_DNA"/>
</dbReference>
<accession>A0A8H5LWK9</accession>
<feature type="compositionally biased region" description="Pro residues" evidence="1">
    <location>
        <begin position="107"/>
        <end position="122"/>
    </location>
</feature>
<keyword evidence="3" id="KW-1185">Reference proteome</keyword>
<proteinExistence type="predicted"/>
<gene>
    <name evidence="2" type="ORF">D9615_008036</name>
</gene>
<dbReference type="AlphaFoldDB" id="A0A8H5LWK9"/>
<sequence length="470" mass="52598">MSNFDPSRPYSSSYAESYAESSASSSTQPSSASPQSALPTQAHNQSYYNTFSSWQANWTPTVGYPYSTASRPYAQTAFLPYQPPSSYTPQNNPHFTTTQTPKAKPRSPTPPRPTLSPSPPLPETYRHWDQVIYAFLTRLGLTQAASGFEADMLVMNPTWEQNNVPDALTELAKHIQLLGKGTAGDNNQMNAETKERPLEQRKLDYVHLANNVPSRSQSTINKEISVFLARNRARNDVSNRAEFLYTLAQKRQRLGETDAEASTSCARTDAKPLDRDVQMKYDIAKNEEGPLSRTMHVAGAKEEEDRDDKGKGKAKMDREGSLSKVHGESEAGWTTQQHPGINERLWNIETHLAVRYVPSPPRTLLARLKFLEEHLIHLEKEYPPWAALHFNQPNRGWPPPPRQTPIIVPPHLRDVTSKIASMASRDAEEVGEPPGDGRPRNTTSSLHRAVLERLEIKQARSDLAGSRVQG</sequence>
<evidence type="ECO:0000256" key="1">
    <source>
        <dbReference type="SAM" id="MobiDB-lite"/>
    </source>
</evidence>